<reference evidence="5 10" key="2">
    <citation type="journal article" date="2016" name="Sci. Rep.">
        <title>Accelerated dysbiosis of gut microbiota during aggravation of DSS-induced colitis by a butyrate-producing bacterium.</title>
        <authorList>
            <person name="Zhang Q."/>
            <person name="Wu Y."/>
            <person name="Wang J."/>
            <person name="Wu G."/>
            <person name="Long W."/>
            <person name="Xue Z."/>
            <person name="Wang L."/>
            <person name="Zhang X."/>
            <person name="Pang X."/>
            <person name="Zhao Y."/>
            <person name="Zhao L."/>
            <person name="Zhang C."/>
        </authorList>
    </citation>
    <scope>NUCLEOTIDE SEQUENCE [LARGE SCALE GENOMIC DNA]</scope>
    <source>
        <strain evidence="5 10">BPB5</strain>
    </source>
</reference>
<dbReference type="Proteomes" id="UP001243496">
    <property type="component" value="Chromosome"/>
</dbReference>
<evidence type="ECO:0000256" key="1">
    <source>
        <dbReference type="ARBA" id="ARBA00004496"/>
    </source>
</evidence>
<evidence type="ECO:0000256" key="3">
    <source>
        <dbReference type="ARBA" id="ARBA00022683"/>
    </source>
</evidence>
<evidence type="ECO:0000313" key="6">
    <source>
        <dbReference type="EMBL" id="CUM85453.1"/>
    </source>
</evidence>
<dbReference type="Gene3D" id="3.30.1340.10">
    <property type="entry name" value="HPr-like"/>
    <property type="match status" value="1"/>
</dbReference>
<dbReference type="EMBL" id="CP012098">
    <property type="protein sequence ID" value="AQP39248.1"/>
    <property type="molecule type" value="Genomic_DNA"/>
</dbReference>
<dbReference type="GO" id="GO:0009401">
    <property type="term" value="P:phosphoenolpyruvate-dependent sugar phosphotransferase system"/>
    <property type="evidence" value="ECO:0007669"/>
    <property type="project" value="UniProtKB-KW"/>
</dbReference>
<organism evidence="6 9">
    <name type="scientific">Anaerostipes hadrus</name>
    <dbReference type="NCBI Taxonomy" id="649756"/>
    <lineage>
        <taxon>Bacteria</taxon>
        <taxon>Bacillati</taxon>
        <taxon>Bacillota</taxon>
        <taxon>Clostridia</taxon>
        <taxon>Lachnospirales</taxon>
        <taxon>Lachnospiraceae</taxon>
        <taxon>Anaerostipes</taxon>
    </lineage>
</organism>
<dbReference type="Proteomes" id="UP001644750">
    <property type="component" value="Unassembled WGS sequence"/>
</dbReference>
<dbReference type="Proteomes" id="UP000188159">
    <property type="component" value="Chromosome"/>
</dbReference>
<accession>A0A173YQR5</accession>
<evidence type="ECO:0000313" key="11">
    <source>
        <dbReference type="Proteomes" id="UP001644750"/>
    </source>
</evidence>
<dbReference type="SUPFAM" id="SSF55594">
    <property type="entry name" value="HPr-like"/>
    <property type="match status" value="1"/>
</dbReference>
<evidence type="ECO:0000313" key="8">
    <source>
        <dbReference type="EMBL" id="WMD16765.1"/>
    </source>
</evidence>
<dbReference type="PANTHER" id="PTHR33705:SF2">
    <property type="entry name" value="PHOSPHOCARRIER PROTEIN NPR"/>
    <property type="match status" value="1"/>
</dbReference>
<keyword evidence="11" id="KW-1185">Reference proteome</keyword>
<evidence type="ECO:0000313" key="9">
    <source>
        <dbReference type="Proteomes" id="UP000095553"/>
    </source>
</evidence>
<evidence type="ECO:0000259" key="4">
    <source>
        <dbReference type="PROSITE" id="PS51350"/>
    </source>
</evidence>
<evidence type="ECO:0000313" key="7">
    <source>
        <dbReference type="EMBL" id="NSJ78907.1"/>
    </source>
</evidence>
<keyword evidence="2" id="KW-0963">Cytoplasm</keyword>
<dbReference type="Pfam" id="PF00381">
    <property type="entry name" value="PTS-HPr"/>
    <property type="match status" value="1"/>
</dbReference>
<keyword evidence="5" id="KW-0418">Kinase</keyword>
<dbReference type="EMBL" id="CYXY01000005">
    <property type="protein sequence ID" value="CUM85453.1"/>
    <property type="molecule type" value="Genomic_DNA"/>
</dbReference>
<dbReference type="CDD" id="cd00367">
    <property type="entry name" value="PTS-HPr_like"/>
    <property type="match status" value="1"/>
</dbReference>
<dbReference type="EC" id="2.7.11.-" evidence="6"/>
<dbReference type="GO" id="GO:0005737">
    <property type="term" value="C:cytoplasm"/>
    <property type="evidence" value="ECO:0007669"/>
    <property type="project" value="UniProtKB-SubCell"/>
</dbReference>
<dbReference type="GeneID" id="92740003"/>
<dbReference type="GO" id="GO:0016301">
    <property type="term" value="F:kinase activity"/>
    <property type="evidence" value="ECO:0007669"/>
    <property type="project" value="UniProtKB-KW"/>
</dbReference>
<dbReference type="RefSeq" id="WP_009202774.1">
    <property type="nucleotide sequence ID" value="NZ_BAABXM010000003.1"/>
</dbReference>
<dbReference type="InterPro" id="IPR035895">
    <property type="entry name" value="HPr-like_sf"/>
</dbReference>
<dbReference type="Proteomes" id="UP000095553">
    <property type="component" value="Unassembled WGS sequence"/>
</dbReference>
<comment type="subcellular location">
    <subcellularLocation>
        <location evidence="1">Cytoplasm</location>
    </subcellularLocation>
</comment>
<evidence type="ECO:0000313" key="5">
    <source>
        <dbReference type="EMBL" id="AQP39248.1"/>
    </source>
</evidence>
<gene>
    <name evidence="6" type="primary">ptsH_2</name>
    <name evidence="5" type="ORF">DO83_06310</name>
    <name evidence="6" type="ORF">ERS852571_00963</name>
    <name evidence="7" type="ORF">G5A72_04745</name>
    <name evidence="8" type="ORF">RBI15_01310</name>
</gene>
<evidence type="ECO:0000256" key="2">
    <source>
        <dbReference type="ARBA" id="ARBA00022490"/>
    </source>
</evidence>
<dbReference type="PROSITE" id="PS51350">
    <property type="entry name" value="PTS_HPR_DOM"/>
    <property type="match status" value="1"/>
</dbReference>
<dbReference type="EMBL" id="JAAITB010000007">
    <property type="protein sequence ID" value="NSJ78907.1"/>
    <property type="molecule type" value="Genomic_DNA"/>
</dbReference>
<sequence length="87" mass="9758">MISKNVKVEVALREEDRPIAFLVQMASQFESKILFETGNKQVNVKSMMGMMSLGLDLDRLEDLTVVADGVDEEEAISKIEYYLTKGA</sequence>
<dbReference type="InterPro" id="IPR000032">
    <property type="entry name" value="HPr-like"/>
</dbReference>
<keyword evidence="6" id="KW-0808">Transferase</keyword>
<dbReference type="NCBIfam" id="TIGR01003">
    <property type="entry name" value="PTS_HPr_family"/>
    <property type="match status" value="1"/>
</dbReference>
<dbReference type="PRINTS" id="PR00107">
    <property type="entry name" value="PHOSPHOCPHPR"/>
</dbReference>
<evidence type="ECO:0000313" key="10">
    <source>
        <dbReference type="Proteomes" id="UP000188159"/>
    </source>
</evidence>
<dbReference type="InterPro" id="IPR050399">
    <property type="entry name" value="HPr"/>
</dbReference>
<protein>
    <submittedName>
        <fullName evidence="7">HPr family phosphocarrier protein</fullName>
    </submittedName>
    <submittedName>
        <fullName evidence="6">Phosphocarrier protein HPr</fullName>
        <ecNumber evidence="6">2.7.11.-</ecNumber>
    </submittedName>
    <submittedName>
        <fullName evidence="5">Serine kinase</fullName>
    </submittedName>
</protein>
<reference evidence="7" key="4">
    <citation type="submission" date="2020-02" db="EMBL/GenBank/DDBJ databases">
        <authorList>
            <person name="Littmann E."/>
            <person name="Sorbara M."/>
        </authorList>
    </citation>
    <scope>NUCLEOTIDE SEQUENCE</scope>
    <source>
        <strain evidence="7">MSK.14.57</strain>
    </source>
</reference>
<proteinExistence type="predicted"/>
<reference evidence="7 11" key="3">
    <citation type="journal article" date="2020" name="Cell Host Microbe">
        <title>Functional and Genomic Variation between Human-Derived Isolates of Lachnospiraceae Reveals Inter- and Intra-Species Diversity.</title>
        <authorList>
            <person name="Sorbara M.T."/>
            <person name="Littmann E.R."/>
            <person name="Fontana E."/>
            <person name="Moody T.U."/>
            <person name="Kohout C.E."/>
            <person name="Gjonbalaj M."/>
            <person name="Eaton V."/>
            <person name="Seok R."/>
            <person name="Leiner I.M."/>
            <person name="Pamer E.G."/>
        </authorList>
    </citation>
    <scope>NUCLEOTIDE SEQUENCE [LARGE SCALE GENOMIC DNA]</scope>
    <source>
        <strain evidence="7 11">MSK.14.57</strain>
    </source>
</reference>
<reference evidence="6 9" key="1">
    <citation type="submission" date="2015-09" db="EMBL/GenBank/DDBJ databases">
        <authorList>
            <consortium name="Pathogen Informatics"/>
        </authorList>
    </citation>
    <scope>NUCLEOTIDE SEQUENCE [LARGE SCALE GENOMIC DNA]</scope>
    <source>
        <strain evidence="6 9">2789STDY5834959</strain>
    </source>
</reference>
<reference evidence="8" key="5">
    <citation type="submission" date="2023-08" db="EMBL/GenBank/DDBJ databases">
        <title>Complete Genome Sequences of butyrate producing Anaerostipes hadrus strains BA1 and GIF7 isolated from the terminal ileum of a healthy lean male.</title>
        <authorList>
            <person name="Low A."/>
            <person name="Sheludchenko M."/>
            <person name="Cheng H.E."/>
            <person name="Koh X.Q."/>
            <person name="Lee J."/>
        </authorList>
    </citation>
    <scope>NUCLEOTIDE SEQUENCE</scope>
    <source>
        <strain evidence="8">BA1</strain>
    </source>
</reference>
<dbReference type="PANTHER" id="PTHR33705">
    <property type="entry name" value="PHOSPHOCARRIER PROTEIN HPR"/>
    <property type="match status" value="1"/>
</dbReference>
<dbReference type="AlphaFoldDB" id="A0A173YQR5"/>
<dbReference type="EMBL" id="CP132968">
    <property type="protein sequence ID" value="WMD16765.1"/>
    <property type="molecule type" value="Genomic_DNA"/>
</dbReference>
<feature type="domain" description="HPr" evidence="4">
    <location>
        <begin position="1"/>
        <end position="87"/>
    </location>
</feature>
<keyword evidence="3" id="KW-0598">Phosphotransferase system</keyword>
<name>A0A173YQR5_ANAHA</name>